<name>C5FHP9_ARTOC</name>
<dbReference type="eggNOG" id="ENOG502TK2A">
    <property type="taxonomic scope" value="Eukaryota"/>
</dbReference>
<protein>
    <recommendedName>
        <fullName evidence="3">Protein kinase domain-containing protein</fullName>
    </recommendedName>
</protein>
<evidence type="ECO:0000313" key="2">
    <source>
        <dbReference type="Proteomes" id="UP000002035"/>
    </source>
</evidence>
<dbReference type="OMA" id="TEFRESY"/>
<evidence type="ECO:0008006" key="3">
    <source>
        <dbReference type="Google" id="ProtNLM"/>
    </source>
</evidence>
<dbReference type="InterPro" id="IPR011009">
    <property type="entry name" value="Kinase-like_dom_sf"/>
</dbReference>
<keyword evidence="2" id="KW-1185">Reference proteome</keyword>
<dbReference type="VEuPathDB" id="FungiDB:MCYG_01698"/>
<dbReference type="SUPFAM" id="SSF56112">
    <property type="entry name" value="Protein kinase-like (PK-like)"/>
    <property type="match status" value="1"/>
</dbReference>
<dbReference type="HOGENOM" id="CLU_078302_1_0_1"/>
<dbReference type="STRING" id="554155.C5FHP9"/>
<dbReference type="Proteomes" id="UP000002035">
    <property type="component" value="Unassembled WGS sequence"/>
</dbReference>
<gene>
    <name evidence="1" type="ORF">MCYG_01698</name>
</gene>
<sequence length="244" mass="28057">MGRDRDVPDWIGNMFDNYSVKCPDGSIWELNEKISEKSFVLDGDEPDAIAESQAVYHCRQTKGPSMGMEAIAKIRMQVPSEYPASSDPCIRSCEACMDGYAAPTAQEIDILEHFAETNCTVVPRLLHCVIKNQDMNMLVPRGYLVVLIMEKCPGVTLSDFWDYDEAKREKIRDAFRRDYMKLMACFAYHGDPGLRNIIYDEQENKCWFIDHESTFITDGPRPTKFYESEYVRWGLKPYVSLGLK</sequence>
<dbReference type="EMBL" id="DS995702">
    <property type="protein sequence ID" value="EEQ28879.1"/>
    <property type="molecule type" value="Genomic_DNA"/>
</dbReference>
<dbReference type="OrthoDB" id="5401170at2759"/>
<dbReference type="Gene3D" id="1.10.510.10">
    <property type="entry name" value="Transferase(Phosphotransferase) domain 1"/>
    <property type="match status" value="1"/>
</dbReference>
<reference evidence="2" key="1">
    <citation type="journal article" date="2012" name="MBio">
        <title>Comparative genome analysis of Trichophyton rubrum and related dermatophytes reveals candidate genes involved in infection.</title>
        <authorList>
            <person name="Martinez D.A."/>
            <person name="Oliver B.G."/>
            <person name="Graeser Y."/>
            <person name="Goldberg J.M."/>
            <person name="Li W."/>
            <person name="Martinez-Rossi N.M."/>
            <person name="Monod M."/>
            <person name="Shelest E."/>
            <person name="Barton R.C."/>
            <person name="Birch E."/>
            <person name="Brakhage A.A."/>
            <person name="Chen Z."/>
            <person name="Gurr S.J."/>
            <person name="Heiman D."/>
            <person name="Heitman J."/>
            <person name="Kosti I."/>
            <person name="Rossi A."/>
            <person name="Saif S."/>
            <person name="Samalova M."/>
            <person name="Saunders C.W."/>
            <person name="Shea T."/>
            <person name="Summerbell R.C."/>
            <person name="Xu J."/>
            <person name="Young S."/>
            <person name="Zeng Q."/>
            <person name="Birren B.W."/>
            <person name="Cuomo C.A."/>
            <person name="White T.C."/>
        </authorList>
    </citation>
    <scope>NUCLEOTIDE SEQUENCE [LARGE SCALE GENOMIC DNA]</scope>
    <source>
        <strain evidence="2">ATCC MYA-4605 / CBS 113480</strain>
    </source>
</reference>
<evidence type="ECO:0000313" key="1">
    <source>
        <dbReference type="EMBL" id="EEQ28879.1"/>
    </source>
</evidence>
<proteinExistence type="predicted"/>
<organism evidence="1 2">
    <name type="scientific">Arthroderma otae (strain ATCC MYA-4605 / CBS 113480)</name>
    <name type="common">Microsporum canis</name>
    <dbReference type="NCBI Taxonomy" id="554155"/>
    <lineage>
        <taxon>Eukaryota</taxon>
        <taxon>Fungi</taxon>
        <taxon>Dikarya</taxon>
        <taxon>Ascomycota</taxon>
        <taxon>Pezizomycotina</taxon>
        <taxon>Eurotiomycetes</taxon>
        <taxon>Eurotiomycetidae</taxon>
        <taxon>Onygenales</taxon>
        <taxon>Arthrodermataceae</taxon>
        <taxon>Microsporum</taxon>
    </lineage>
</organism>
<accession>C5FHP9</accession>
<dbReference type="RefSeq" id="XP_002848764.1">
    <property type="nucleotide sequence ID" value="XM_002848718.1"/>
</dbReference>
<dbReference type="GeneID" id="9227743"/>
<dbReference type="AlphaFoldDB" id="C5FHP9"/>